<evidence type="ECO:0000313" key="1">
    <source>
        <dbReference type="EMBL" id="AFB21514.1"/>
    </source>
</evidence>
<proteinExistence type="predicted"/>
<reference evidence="2" key="1">
    <citation type="submission" date="2012-02" db="EMBL/GenBank/DDBJ databases">
        <title>Complete genome sequence of Rickettsia parkeri strain Portsmouth.</title>
        <authorList>
            <person name="Johnson S.L."/>
            <person name="Munk A.C."/>
            <person name="Han S."/>
            <person name="Bruce D.C."/>
            <person name="Dasch G.A."/>
        </authorList>
    </citation>
    <scope>NUCLEOTIDE SEQUENCE [LARGE SCALE GENOMIC DNA]</scope>
    <source>
        <strain evidence="2">CA410</strain>
    </source>
</reference>
<evidence type="ECO:0000313" key="2">
    <source>
        <dbReference type="Proteomes" id="UP000007878"/>
    </source>
</evidence>
<accession>A0ABN4ABW7</accession>
<name>A0ABN4ABW7_RICCA</name>
<organism evidence="1 2">
    <name type="scientific">Rickettsia canadensis str. CA410</name>
    <dbReference type="NCBI Taxonomy" id="1105107"/>
    <lineage>
        <taxon>Bacteria</taxon>
        <taxon>Pseudomonadati</taxon>
        <taxon>Pseudomonadota</taxon>
        <taxon>Alphaproteobacteria</taxon>
        <taxon>Rickettsiales</taxon>
        <taxon>Rickettsiaceae</taxon>
        <taxon>Rickettsieae</taxon>
        <taxon>Rickettsia</taxon>
        <taxon>belli group</taxon>
    </lineage>
</organism>
<sequence length="37" mass="3872">MLKIITIGAGKSAVFTGNNSRSLDIHNCGKPLAVLKC</sequence>
<protein>
    <submittedName>
        <fullName evidence="1">Uncharacterized protein</fullName>
    </submittedName>
</protein>
<keyword evidence="2" id="KW-1185">Reference proteome</keyword>
<dbReference type="EMBL" id="CP003304">
    <property type="protein sequence ID" value="AFB21514.1"/>
    <property type="molecule type" value="Genomic_DNA"/>
</dbReference>
<dbReference type="Proteomes" id="UP000007878">
    <property type="component" value="Chromosome"/>
</dbReference>
<gene>
    <name evidence="1" type="ORF">RCA_04825</name>
</gene>